<dbReference type="InterPro" id="IPR027417">
    <property type="entry name" value="P-loop_NTPase"/>
</dbReference>
<dbReference type="Gene3D" id="2.40.30.10">
    <property type="entry name" value="Translation factors"/>
    <property type="match status" value="1"/>
</dbReference>
<dbReference type="FunFam" id="3.40.50.300:FF:000746">
    <property type="entry name" value="Ribosome assembly protein 1"/>
    <property type="match status" value="1"/>
</dbReference>
<dbReference type="AlphaFoldDB" id="A0A166CHM0"/>
<proteinExistence type="predicted"/>
<evidence type="ECO:0000256" key="6">
    <source>
        <dbReference type="ARBA" id="ARBA00023134"/>
    </source>
</evidence>
<dbReference type="InterPro" id="IPR020568">
    <property type="entry name" value="Ribosomal_Su5_D2-typ_SF"/>
</dbReference>
<dbReference type="GO" id="GO:0043022">
    <property type="term" value="F:ribosome binding"/>
    <property type="evidence" value="ECO:0007669"/>
    <property type="project" value="TreeGrafter"/>
</dbReference>
<dbReference type="GO" id="GO:0005829">
    <property type="term" value="C:cytosol"/>
    <property type="evidence" value="ECO:0007669"/>
    <property type="project" value="TreeGrafter"/>
</dbReference>
<evidence type="ECO:0000256" key="7">
    <source>
        <dbReference type="ARBA" id="ARBA00048548"/>
    </source>
</evidence>
<evidence type="ECO:0000256" key="5">
    <source>
        <dbReference type="ARBA" id="ARBA00022801"/>
    </source>
</evidence>
<dbReference type="GO" id="GO:1990904">
    <property type="term" value="C:ribonucleoprotein complex"/>
    <property type="evidence" value="ECO:0007669"/>
    <property type="project" value="TreeGrafter"/>
</dbReference>
<sequence>MSSTAENIRVITVLGHVDHGKTTFVDSLLAANNIISSRMAGKIRYMDSREDEQERGITMESSAVSLNFKVMSQDSDGEPRSRDYVVNLIDTPGHVDFSSEVSTASRLCDGALVMVDVVEGVCTQTVSVLRQAWFDRLRPILIINKMDRLITELKLSPEEAYHHLTKLIEQVNVVMGDLFSGERMESDWRWREKLESQAESNASKGDQGLQSEEMIEEYEEQDDEDLYFAPEKGNVIFCSAIDGWGFRLGKFAQLYASKLGVKEANLRRVLWGDYYLDPKTKRVIGHKHLRGRHLKPLFVQFVLDNIWAVYDSVLLNSNPTKTSKIVDTLKLQIPPRDLKAKDARILLCSIFSQWLPLSTAAIQAVIDVIPSPLLAQQTRMPTMLKDSQYNDNTLLSTELKADLMACNSDSTAHVVAFVSKMFAVARKNMPDHKQGSETDGSGATEVILGFARLYSGILKVNTTVLAVLPKYNATLPAQHPRNAPFVRAINISALYTMMGRDLVPVSEVRAGNVFAVAGLEGTVFRSATLCSPNSEGTGPAPDSQVSEALEKYVVNLGGVTFQAPPIVRVALEPEHSVDMPKLIEGLKILSQSDPCVQTFQQQTGEHVILTAGELHFERCLKDLRERFARIEIQASDPIVPFRETAIKVPGTVMNQCNLGDLLTSSKDVHPSASQGVIQGHSAQLAVNFSVRVVPLPEAITTFLKTNVSTIRALKHCQKDISALVSKSTQDVTDVENDFDFEMNLAQSDASTSRLDDDQFWKQLEDICQSEGEPWLQLSRTAWAFGPARRGPNVLIDARVGTNTRQMRDPTTSTKTEEGLGERDSIVDLEDSLEAGFQIATFQGPLCGEPMEGMAFFVEKIDIDAEKLQNENVRTRMAQETGSLISSMRDACRSGLLEWSPRLLLAMYSCDIQASSEVLGKVYGVVARRRGRIIAEDLREGTNLFSIRAMLPVTESFGFADEIRKKTSGAASPQLVFNGYELLDEDPFWVPTTEEELEDLGTKADRANMAKYYMDNVRERKGMFVDKKLVEFAEKQRTLKR</sequence>
<evidence type="ECO:0000256" key="9">
    <source>
        <dbReference type="ARBA" id="ARBA00081809"/>
    </source>
</evidence>
<evidence type="ECO:0000256" key="2">
    <source>
        <dbReference type="ARBA" id="ARBA00022490"/>
    </source>
</evidence>
<comment type="catalytic activity">
    <reaction evidence="7">
        <text>GTP + H2O = GDP + phosphate + H(+)</text>
        <dbReference type="Rhea" id="RHEA:19669"/>
        <dbReference type="ChEBI" id="CHEBI:15377"/>
        <dbReference type="ChEBI" id="CHEBI:15378"/>
        <dbReference type="ChEBI" id="CHEBI:37565"/>
        <dbReference type="ChEBI" id="CHEBI:43474"/>
        <dbReference type="ChEBI" id="CHEBI:58189"/>
    </reaction>
</comment>
<dbReference type="OrthoDB" id="364892at2759"/>
<dbReference type="Gene3D" id="3.30.230.10">
    <property type="match status" value="1"/>
</dbReference>
<dbReference type="GO" id="GO:0042256">
    <property type="term" value="P:cytosolic ribosome assembly"/>
    <property type="evidence" value="ECO:0007669"/>
    <property type="project" value="TreeGrafter"/>
</dbReference>
<keyword evidence="3" id="KW-0690">Ribosome biogenesis</keyword>
<keyword evidence="6" id="KW-0342">GTP-binding</keyword>
<feature type="domain" description="Tr-type G" evidence="10">
    <location>
        <begin position="6"/>
        <end position="266"/>
    </location>
</feature>
<protein>
    <recommendedName>
        <fullName evidence="8">Ribosome assembly protein 1</fullName>
    </recommendedName>
    <alternativeName>
        <fullName evidence="9">Elongation factor-like 1</fullName>
    </alternativeName>
</protein>
<dbReference type="EMBL" id="KV428083">
    <property type="protein sequence ID" value="KZT37462.1"/>
    <property type="molecule type" value="Genomic_DNA"/>
</dbReference>
<evidence type="ECO:0000256" key="8">
    <source>
        <dbReference type="ARBA" id="ARBA00068031"/>
    </source>
</evidence>
<reference evidence="11 12" key="1">
    <citation type="journal article" date="2016" name="Mol. Biol. Evol.">
        <title>Comparative Genomics of Early-Diverging Mushroom-Forming Fungi Provides Insights into the Origins of Lignocellulose Decay Capabilities.</title>
        <authorList>
            <person name="Nagy L.G."/>
            <person name="Riley R."/>
            <person name="Tritt A."/>
            <person name="Adam C."/>
            <person name="Daum C."/>
            <person name="Floudas D."/>
            <person name="Sun H."/>
            <person name="Yadav J.S."/>
            <person name="Pangilinan J."/>
            <person name="Larsson K.H."/>
            <person name="Matsuura K."/>
            <person name="Barry K."/>
            <person name="Labutti K."/>
            <person name="Kuo R."/>
            <person name="Ohm R.A."/>
            <person name="Bhattacharya S.S."/>
            <person name="Shirouzu T."/>
            <person name="Yoshinaga Y."/>
            <person name="Martin F.M."/>
            <person name="Grigoriev I.V."/>
            <person name="Hibbett D.S."/>
        </authorList>
    </citation>
    <scope>NUCLEOTIDE SEQUENCE [LARGE SCALE GENOMIC DNA]</scope>
    <source>
        <strain evidence="11 12">HHB10207 ss-3</strain>
    </source>
</reference>
<keyword evidence="2" id="KW-0963">Cytoplasm</keyword>
<dbReference type="Pfam" id="PF14492">
    <property type="entry name" value="EFG_III"/>
    <property type="match status" value="1"/>
</dbReference>
<dbReference type="PANTHER" id="PTHR42908">
    <property type="entry name" value="TRANSLATION ELONGATION FACTOR-RELATED"/>
    <property type="match status" value="1"/>
</dbReference>
<evidence type="ECO:0000256" key="3">
    <source>
        <dbReference type="ARBA" id="ARBA00022517"/>
    </source>
</evidence>
<dbReference type="InterPro" id="IPR009000">
    <property type="entry name" value="Transl_B-barrel_sf"/>
</dbReference>
<dbReference type="InterPro" id="IPR000795">
    <property type="entry name" value="T_Tr_GTP-bd_dom"/>
</dbReference>
<dbReference type="SUPFAM" id="SSF54980">
    <property type="entry name" value="EF-G C-terminal domain-like"/>
    <property type="match status" value="2"/>
</dbReference>
<dbReference type="Pfam" id="PF00009">
    <property type="entry name" value="GTP_EFTU"/>
    <property type="match status" value="1"/>
</dbReference>
<name>A0A166CHM0_9AGAM</name>
<dbReference type="Gene3D" id="3.90.1430.10">
    <property type="entry name" value="Yeast translation eEF2 (G' domain)"/>
    <property type="match status" value="1"/>
</dbReference>
<dbReference type="NCBIfam" id="TIGR00231">
    <property type="entry name" value="small_GTP"/>
    <property type="match status" value="1"/>
</dbReference>
<evidence type="ECO:0000256" key="4">
    <source>
        <dbReference type="ARBA" id="ARBA00022741"/>
    </source>
</evidence>
<dbReference type="InterPro" id="IPR014721">
    <property type="entry name" value="Ribsml_uS5_D2-typ_fold_subgr"/>
</dbReference>
<dbReference type="CDD" id="cd01885">
    <property type="entry name" value="EF2"/>
    <property type="match status" value="1"/>
</dbReference>
<gene>
    <name evidence="11" type="ORF">SISSUDRAFT_987635</name>
</gene>
<dbReference type="PANTHER" id="PTHR42908:SF3">
    <property type="entry name" value="ELONGATION FACTOR-LIKE GTPASE 1"/>
    <property type="match status" value="1"/>
</dbReference>
<dbReference type="Proteomes" id="UP000076798">
    <property type="component" value="Unassembled WGS sequence"/>
</dbReference>
<evidence type="ECO:0000313" key="12">
    <source>
        <dbReference type="Proteomes" id="UP000076798"/>
    </source>
</evidence>
<keyword evidence="12" id="KW-1185">Reference proteome</keyword>
<dbReference type="InterPro" id="IPR056752">
    <property type="entry name" value="EFL1"/>
</dbReference>
<comment type="subcellular location">
    <subcellularLocation>
        <location evidence="1">Cytoplasm</location>
    </subcellularLocation>
</comment>
<organism evidence="11 12">
    <name type="scientific">Sistotremastrum suecicum HHB10207 ss-3</name>
    <dbReference type="NCBI Taxonomy" id="1314776"/>
    <lineage>
        <taxon>Eukaryota</taxon>
        <taxon>Fungi</taxon>
        <taxon>Dikarya</taxon>
        <taxon>Basidiomycota</taxon>
        <taxon>Agaricomycotina</taxon>
        <taxon>Agaricomycetes</taxon>
        <taxon>Sistotremastrales</taxon>
        <taxon>Sistotremastraceae</taxon>
        <taxon>Sistotremastrum</taxon>
    </lineage>
</organism>
<dbReference type="PROSITE" id="PS51722">
    <property type="entry name" value="G_TR_2"/>
    <property type="match status" value="1"/>
</dbReference>
<dbReference type="FunFam" id="3.30.70.870:FF:000002">
    <property type="entry name" value="Translation elongation factor 2"/>
    <property type="match status" value="1"/>
</dbReference>
<dbReference type="CDD" id="cd16261">
    <property type="entry name" value="EF2_snRNP_III"/>
    <property type="match status" value="1"/>
</dbReference>
<dbReference type="Pfam" id="PF00679">
    <property type="entry name" value="EFG_C"/>
    <property type="match status" value="1"/>
</dbReference>
<dbReference type="FunFam" id="3.90.1430.10:FF:000002">
    <property type="entry name" value="Elongation factor like GTPase 1"/>
    <property type="match status" value="1"/>
</dbReference>
<dbReference type="SMART" id="SM00838">
    <property type="entry name" value="EFG_C"/>
    <property type="match status" value="1"/>
</dbReference>
<evidence type="ECO:0000256" key="1">
    <source>
        <dbReference type="ARBA" id="ARBA00004496"/>
    </source>
</evidence>
<dbReference type="FunFam" id="3.30.70.240:FF:000006">
    <property type="entry name" value="Elongation factor like GTPase 1"/>
    <property type="match status" value="1"/>
</dbReference>
<dbReference type="Gene3D" id="3.40.50.300">
    <property type="entry name" value="P-loop containing nucleotide triphosphate hydrolases"/>
    <property type="match status" value="1"/>
</dbReference>
<dbReference type="STRING" id="1314776.A0A166CHM0"/>
<dbReference type="InterPro" id="IPR035647">
    <property type="entry name" value="EFG_III/V"/>
</dbReference>
<dbReference type="InterPro" id="IPR041095">
    <property type="entry name" value="EFG_II"/>
</dbReference>
<dbReference type="SUPFAM" id="SSF50447">
    <property type="entry name" value="Translation proteins"/>
    <property type="match status" value="1"/>
</dbReference>
<dbReference type="CDD" id="cd04096">
    <property type="entry name" value="eEF2_snRNP_like_C"/>
    <property type="match status" value="1"/>
</dbReference>
<dbReference type="PRINTS" id="PR00315">
    <property type="entry name" value="ELONGATNFCT"/>
</dbReference>
<keyword evidence="5 11" id="KW-0378">Hydrolase</keyword>
<keyword evidence="4" id="KW-0547">Nucleotide-binding</keyword>
<dbReference type="GO" id="GO:0005525">
    <property type="term" value="F:GTP binding"/>
    <property type="evidence" value="ECO:0007669"/>
    <property type="project" value="UniProtKB-KW"/>
</dbReference>
<dbReference type="CDD" id="cd01681">
    <property type="entry name" value="aeEF2_snRNP_like_IV"/>
    <property type="match status" value="1"/>
</dbReference>
<evidence type="ECO:0000259" key="10">
    <source>
        <dbReference type="PROSITE" id="PS51722"/>
    </source>
</evidence>
<evidence type="ECO:0000313" key="11">
    <source>
        <dbReference type="EMBL" id="KZT37462.1"/>
    </source>
</evidence>
<dbReference type="Pfam" id="PF25118">
    <property type="entry name" value="EFL1"/>
    <property type="match status" value="1"/>
</dbReference>
<dbReference type="Gene3D" id="3.30.70.870">
    <property type="entry name" value="Elongation Factor G (Translational Gtpase), domain 3"/>
    <property type="match status" value="1"/>
</dbReference>
<dbReference type="InterPro" id="IPR005225">
    <property type="entry name" value="Small_GTP-bd"/>
</dbReference>
<dbReference type="SUPFAM" id="SSF52540">
    <property type="entry name" value="P-loop containing nucleoside triphosphate hydrolases"/>
    <property type="match status" value="1"/>
</dbReference>
<dbReference type="InterPro" id="IPR000640">
    <property type="entry name" value="EFG_V-like"/>
</dbReference>
<dbReference type="SUPFAM" id="SSF54211">
    <property type="entry name" value="Ribosomal protein S5 domain 2-like"/>
    <property type="match status" value="1"/>
</dbReference>
<accession>A0A166CHM0</accession>
<dbReference type="Gene3D" id="3.30.70.240">
    <property type="match status" value="1"/>
</dbReference>
<dbReference type="GO" id="GO:0003924">
    <property type="term" value="F:GTPase activity"/>
    <property type="evidence" value="ECO:0007669"/>
    <property type="project" value="InterPro"/>
</dbReference>